<dbReference type="OrthoDB" id="3727407at2"/>
<evidence type="ECO:0000313" key="2">
    <source>
        <dbReference type="Proteomes" id="UP000296352"/>
    </source>
</evidence>
<sequence>MITAELFVRDAASFDDSAFEDAVLVREHGIDRLRVTCPEEQLVERVVAVVDELGIEVLRVAPGVVSVPELAELTGAEREEVRKWTRRAGFPPVFGNLRGHKIWLLEELVGWFEREGIELSAYPPSREQRLALEAALAEV</sequence>
<gene>
    <name evidence="1" type="ORF">CENDO_08215</name>
</gene>
<keyword evidence="2" id="KW-1185">Reference proteome</keyword>
<organism evidence="1 2">
    <name type="scientific">Corynebacterium endometrii</name>
    <dbReference type="NCBI Taxonomy" id="2488819"/>
    <lineage>
        <taxon>Bacteria</taxon>
        <taxon>Bacillati</taxon>
        <taxon>Actinomycetota</taxon>
        <taxon>Actinomycetes</taxon>
        <taxon>Mycobacteriales</taxon>
        <taxon>Corynebacteriaceae</taxon>
        <taxon>Corynebacterium</taxon>
    </lineage>
</organism>
<dbReference type="KEGG" id="cee:CENDO_08215"/>
<proteinExistence type="predicted"/>
<name>A0A4P7QGQ4_9CORY</name>
<protein>
    <submittedName>
        <fullName evidence="1">Uncharacterized protein</fullName>
    </submittedName>
</protein>
<dbReference type="RefSeq" id="WP_136141584.1">
    <property type="nucleotide sequence ID" value="NZ_CP039247.1"/>
</dbReference>
<evidence type="ECO:0000313" key="1">
    <source>
        <dbReference type="EMBL" id="QCB28915.1"/>
    </source>
</evidence>
<accession>A0A4P7QGQ4</accession>
<dbReference type="AlphaFoldDB" id="A0A4P7QGQ4"/>
<dbReference type="Proteomes" id="UP000296352">
    <property type="component" value="Chromosome"/>
</dbReference>
<reference evidence="1 2" key="1">
    <citation type="submission" date="2019-04" db="EMBL/GenBank/DDBJ databases">
        <title>Corynebacterium endometrii sp. nov., isolated from the uterus of a cow with endometritis.</title>
        <authorList>
            <person name="Ballas P."/>
            <person name="Ruckert C."/>
            <person name="Wagener K."/>
            <person name="Drillich M."/>
            <person name="Kaempfer P."/>
            <person name="Busse H.-J."/>
            <person name="Ehling-Schulz M."/>
        </authorList>
    </citation>
    <scope>NUCLEOTIDE SEQUENCE [LARGE SCALE GENOMIC DNA]</scope>
    <source>
        <strain evidence="1 2">LMM-1653</strain>
    </source>
</reference>
<dbReference type="EMBL" id="CP039247">
    <property type="protein sequence ID" value="QCB28915.1"/>
    <property type="molecule type" value="Genomic_DNA"/>
</dbReference>